<gene>
    <name evidence="2" type="ORF">PPL_10143</name>
</gene>
<dbReference type="InParanoid" id="D3BQF8"/>
<dbReference type="AlphaFoldDB" id="D3BQF8"/>
<evidence type="ECO:0000313" key="3">
    <source>
        <dbReference type="Proteomes" id="UP000001396"/>
    </source>
</evidence>
<evidence type="ECO:0000313" key="2">
    <source>
        <dbReference type="EMBL" id="EFA76378.1"/>
    </source>
</evidence>
<accession>D3BQF8</accession>
<proteinExistence type="predicted"/>
<comment type="caution">
    <text evidence="2">The sequence shown here is derived from an EMBL/GenBank/DDBJ whole genome shotgun (WGS) entry which is preliminary data.</text>
</comment>
<protein>
    <submittedName>
        <fullName evidence="2">Uncharacterized protein</fullName>
    </submittedName>
</protein>
<feature type="signal peptide" evidence="1">
    <location>
        <begin position="1"/>
        <end position="19"/>
    </location>
</feature>
<dbReference type="EMBL" id="ADBJ01000047">
    <property type="protein sequence ID" value="EFA76378.1"/>
    <property type="molecule type" value="Genomic_DNA"/>
</dbReference>
<feature type="chain" id="PRO_5003041380" evidence="1">
    <location>
        <begin position="20"/>
        <end position="87"/>
    </location>
</feature>
<dbReference type="GeneID" id="31365614"/>
<reference evidence="2 3" key="1">
    <citation type="journal article" date="2011" name="Genome Res.">
        <title>Phylogeny-wide analysis of social amoeba genomes highlights ancient origins for complex intercellular communication.</title>
        <authorList>
            <person name="Heidel A.J."/>
            <person name="Lawal H.M."/>
            <person name="Felder M."/>
            <person name="Schilde C."/>
            <person name="Helps N.R."/>
            <person name="Tunggal B."/>
            <person name="Rivero F."/>
            <person name="John U."/>
            <person name="Schleicher M."/>
            <person name="Eichinger L."/>
            <person name="Platzer M."/>
            <person name="Noegel A.A."/>
            <person name="Schaap P."/>
            <person name="Gloeckner G."/>
        </authorList>
    </citation>
    <scope>NUCLEOTIDE SEQUENCE [LARGE SCALE GENOMIC DNA]</scope>
    <source>
        <strain evidence="3">ATCC 26659 / Pp 5 / PN500</strain>
    </source>
</reference>
<evidence type="ECO:0000256" key="1">
    <source>
        <dbReference type="SAM" id="SignalP"/>
    </source>
</evidence>
<name>D3BQF8_HETP5</name>
<dbReference type="RefSeq" id="XP_020428510.1">
    <property type="nucleotide sequence ID" value="XM_020580925.1"/>
</dbReference>
<sequence>MTIISNFFILKNFILTIFAENITTLVNPGLVQDTSSLISSGESDFGIEGAGMFSADASPTGANRFPSDLDCFYSREWRSWVCRKRRH</sequence>
<keyword evidence="3" id="KW-1185">Reference proteome</keyword>
<dbReference type="Proteomes" id="UP000001396">
    <property type="component" value="Unassembled WGS sequence"/>
</dbReference>
<organism evidence="2 3">
    <name type="scientific">Heterostelium pallidum (strain ATCC 26659 / Pp 5 / PN500)</name>
    <name type="common">Cellular slime mold</name>
    <name type="synonym">Polysphondylium pallidum</name>
    <dbReference type="NCBI Taxonomy" id="670386"/>
    <lineage>
        <taxon>Eukaryota</taxon>
        <taxon>Amoebozoa</taxon>
        <taxon>Evosea</taxon>
        <taxon>Eumycetozoa</taxon>
        <taxon>Dictyostelia</taxon>
        <taxon>Acytosteliales</taxon>
        <taxon>Acytosteliaceae</taxon>
        <taxon>Heterostelium</taxon>
    </lineage>
</organism>
<keyword evidence="1" id="KW-0732">Signal</keyword>